<organism evidence="3 4">
    <name type="scientific">Streptomyces cinereospinus</name>
    <dbReference type="NCBI Taxonomy" id="285561"/>
    <lineage>
        <taxon>Bacteria</taxon>
        <taxon>Bacillati</taxon>
        <taxon>Actinomycetota</taxon>
        <taxon>Actinomycetes</taxon>
        <taxon>Kitasatosporales</taxon>
        <taxon>Streptomycetaceae</taxon>
        <taxon>Streptomyces</taxon>
    </lineage>
</organism>
<dbReference type="RefSeq" id="WP_381349176.1">
    <property type="nucleotide sequence ID" value="NZ_JBHMCY010000064.1"/>
</dbReference>
<evidence type="ECO:0000313" key="3">
    <source>
        <dbReference type="EMBL" id="MFB9466285.1"/>
    </source>
</evidence>
<dbReference type="SUPFAM" id="SSF54593">
    <property type="entry name" value="Glyoxalase/Bleomycin resistance protein/Dihydroxybiphenyl dioxygenase"/>
    <property type="match status" value="2"/>
</dbReference>
<evidence type="ECO:0000256" key="1">
    <source>
        <dbReference type="SAM" id="MobiDB-lite"/>
    </source>
</evidence>
<protein>
    <submittedName>
        <fullName evidence="3">VOC family protein</fullName>
    </submittedName>
</protein>
<dbReference type="PROSITE" id="PS51819">
    <property type="entry name" value="VOC"/>
    <property type="match status" value="1"/>
</dbReference>
<proteinExistence type="predicted"/>
<dbReference type="Gene3D" id="3.10.180.10">
    <property type="entry name" value="2,3-Dihydroxybiphenyl 1,2-Dioxygenase, domain 1"/>
    <property type="match status" value="2"/>
</dbReference>
<dbReference type="InterPro" id="IPR004360">
    <property type="entry name" value="Glyas_Fos-R_dOase_dom"/>
</dbReference>
<evidence type="ECO:0000313" key="4">
    <source>
        <dbReference type="Proteomes" id="UP001589709"/>
    </source>
</evidence>
<dbReference type="InterPro" id="IPR037523">
    <property type="entry name" value="VOC_core"/>
</dbReference>
<sequence>MSLHRLTQIVMGVPNVEQTAAYYADFGLTPGADSPGGTTGATTAPGTSPVLSTVDGGEQLRIVHSPRRRLVELGVGCDDPDDLDRVAASLTRLDVPVHRTAEAVTAVDPGTEVLVRVEIAPRIRQTPAPAALYNAPGSTLRPHERAPGISREEPVRPRKLGHVVLGSTDQETSQRFFREGIGFKVSDTVKGLAAFMRCSTDHHNVLVQQAPVAFLHHTSWQVDDIDEIGRGATAMLEADPDRHTWGLGRHHIGSNFFWYLKDPAGNFSEYYSDLDCIVDDALWKPGVFDEGPKALYSWGPPPPPSFLAPEDLAALMTGAHTPAQ</sequence>
<dbReference type="EMBL" id="JBHMCY010000064">
    <property type="protein sequence ID" value="MFB9466285.1"/>
    <property type="molecule type" value="Genomic_DNA"/>
</dbReference>
<feature type="compositionally biased region" description="Basic and acidic residues" evidence="1">
    <location>
        <begin position="141"/>
        <end position="150"/>
    </location>
</feature>
<dbReference type="InterPro" id="IPR029068">
    <property type="entry name" value="Glyas_Bleomycin-R_OHBP_Dase"/>
</dbReference>
<keyword evidence="4" id="KW-1185">Reference proteome</keyword>
<dbReference type="Pfam" id="PF00903">
    <property type="entry name" value="Glyoxalase"/>
    <property type="match status" value="1"/>
</dbReference>
<accession>A0ABV5N7Q4</accession>
<reference evidence="3 4" key="1">
    <citation type="submission" date="2024-09" db="EMBL/GenBank/DDBJ databases">
        <authorList>
            <person name="Sun Q."/>
            <person name="Mori K."/>
        </authorList>
    </citation>
    <scope>NUCLEOTIDE SEQUENCE [LARGE SCALE GENOMIC DNA]</scope>
    <source>
        <strain evidence="3 4">JCM 6917</strain>
    </source>
</reference>
<comment type="caution">
    <text evidence="3">The sequence shown here is derived from an EMBL/GenBank/DDBJ whole genome shotgun (WGS) entry which is preliminary data.</text>
</comment>
<evidence type="ECO:0000259" key="2">
    <source>
        <dbReference type="PROSITE" id="PS51819"/>
    </source>
</evidence>
<dbReference type="Proteomes" id="UP001589709">
    <property type="component" value="Unassembled WGS sequence"/>
</dbReference>
<name>A0ABV5N7Q4_9ACTN</name>
<feature type="domain" description="VOC" evidence="2">
    <location>
        <begin position="159"/>
        <end position="273"/>
    </location>
</feature>
<gene>
    <name evidence="3" type="ORF">ACFF45_27110</name>
</gene>
<feature type="region of interest" description="Disordered" evidence="1">
    <location>
        <begin position="130"/>
        <end position="150"/>
    </location>
</feature>